<evidence type="ECO:0000313" key="1">
    <source>
        <dbReference type="EMBL" id="PHH02168.1"/>
    </source>
</evidence>
<keyword evidence="2" id="KW-1185">Reference proteome</keyword>
<dbReference type="Proteomes" id="UP000223854">
    <property type="component" value="Unassembled WGS sequence"/>
</dbReference>
<evidence type="ECO:0000313" key="2">
    <source>
        <dbReference type="Proteomes" id="UP000223854"/>
    </source>
</evidence>
<dbReference type="Pfam" id="PF14433">
    <property type="entry name" value="SUKH-3"/>
    <property type="match status" value="1"/>
</dbReference>
<comment type="caution">
    <text evidence="1">The sequence shown here is derived from an EMBL/GenBank/DDBJ whole genome shotgun (WGS) entry which is preliminary data.</text>
</comment>
<reference evidence="1 2" key="1">
    <citation type="submission" date="2017-09" db="EMBL/GenBank/DDBJ databases">
        <title>FDA dAtabase for Regulatory Grade micrObial Sequences (FDA-ARGOS): Supporting development and validation of Infectious Disease Dx tests.</title>
        <authorList>
            <person name="Kerrigan L."/>
            <person name="Long C."/>
            <person name="Tallon L.J."/>
            <person name="Sadzewicz L."/>
            <person name="Ott S."/>
            <person name="Zhao X."/>
            <person name="Nagaraj S."/>
            <person name="Vavikolanu K."/>
            <person name="Aluvathingal J."/>
            <person name="Nadendla S."/>
            <person name="Sichtig H."/>
        </authorList>
    </citation>
    <scope>NUCLEOTIDE SEQUENCE [LARGE SCALE GENOMIC DNA]</scope>
    <source>
        <strain evidence="1 2">FDAARGOS_423</strain>
    </source>
</reference>
<name>A0ABX4KF11_CLOSG</name>
<organism evidence="1 2">
    <name type="scientific">Clostridium sporogenes</name>
    <dbReference type="NCBI Taxonomy" id="1509"/>
    <lineage>
        <taxon>Bacteria</taxon>
        <taxon>Bacillati</taxon>
        <taxon>Bacillota</taxon>
        <taxon>Clostridia</taxon>
        <taxon>Eubacteriales</taxon>
        <taxon>Clostridiaceae</taxon>
        <taxon>Clostridium</taxon>
    </lineage>
</organism>
<dbReference type="InterPro" id="IPR025850">
    <property type="entry name" value="SUKH-3"/>
</dbReference>
<sequence length="164" mass="19512">MLEEKVKKILARAGWFENRKIDITNQVKILENAGYEVFDAAKKFMEEFGELNIVAKYIDAFEEEDYDEHTTCYKEMQYYYERNTNYNEKVGEPTIPICELYSGEYIVCISESGKFFISEGMRAKDTCDFWNSILGEYKGGFLRWIDYKAGKEFKDCEYKNEDYF</sequence>
<protein>
    <recommendedName>
        <fullName evidence="3">SUKH-3 immunity protein</fullName>
    </recommendedName>
</protein>
<dbReference type="RefSeq" id="WP_045521459.1">
    <property type="nucleotide sequence ID" value="NZ_CBCRVC010000007.1"/>
</dbReference>
<evidence type="ECO:0008006" key="3">
    <source>
        <dbReference type="Google" id="ProtNLM"/>
    </source>
</evidence>
<accession>A0ABX4KF11</accession>
<gene>
    <name evidence="1" type="ORF">CRX47_01120</name>
</gene>
<dbReference type="EMBL" id="PDLH01000005">
    <property type="protein sequence ID" value="PHH02168.1"/>
    <property type="molecule type" value="Genomic_DNA"/>
</dbReference>
<proteinExistence type="predicted"/>